<keyword evidence="1" id="KW-0472">Membrane</keyword>
<dbReference type="EMBL" id="LRGB01000123">
    <property type="protein sequence ID" value="KZS20704.1"/>
    <property type="molecule type" value="Genomic_DNA"/>
</dbReference>
<dbReference type="EMBL" id="GDIQ01023101">
    <property type="protein sequence ID" value="JAN71636.1"/>
    <property type="molecule type" value="Transcribed_RNA"/>
</dbReference>
<evidence type="ECO:0000256" key="1">
    <source>
        <dbReference type="SAM" id="Phobius"/>
    </source>
</evidence>
<evidence type="ECO:0000313" key="2">
    <source>
        <dbReference type="EMBL" id="JAN71636.1"/>
    </source>
</evidence>
<reference evidence="2" key="1">
    <citation type="submission" date="2015-10" db="EMBL/GenBank/DDBJ databases">
        <title>EvidentialGene: Evidence-directed Construction of Complete mRNA Transcriptomes without Genomes.</title>
        <authorList>
            <person name="Gilbert D.G."/>
        </authorList>
    </citation>
    <scope>NUCLEOTIDE SEQUENCE</scope>
</reference>
<keyword evidence="1" id="KW-0812">Transmembrane</keyword>
<evidence type="ECO:0000313" key="4">
    <source>
        <dbReference type="Proteomes" id="UP000076858"/>
    </source>
</evidence>
<sequence>MRMILMFIIIKSRNCRDNTNQYYLVVAATVRNPITKNDDTNMEYVLVFHFHHGMMAFVMYSLLAKYQ</sequence>
<dbReference type="AlphaFoldDB" id="A0A0P6B6V5"/>
<name>A0A0P6B6V5_9CRUS</name>
<gene>
    <name evidence="3" type="ORF">APZ42_012528</name>
</gene>
<feature type="transmembrane region" description="Helical" evidence="1">
    <location>
        <begin position="44"/>
        <end position="63"/>
    </location>
</feature>
<organism evidence="3 4">
    <name type="scientific">Daphnia magna</name>
    <dbReference type="NCBI Taxonomy" id="35525"/>
    <lineage>
        <taxon>Eukaryota</taxon>
        <taxon>Metazoa</taxon>
        <taxon>Ecdysozoa</taxon>
        <taxon>Arthropoda</taxon>
        <taxon>Crustacea</taxon>
        <taxon>Branchiopoda</taxon>
        <taxon>Diplostraca</taxon>
        <taxon>Cladocera</taxon>
        <taxon>Anomopoda</taxon>
        <taxon>Daphniidae</taxon>
        <taxon>Daphnia</taxon>
    </lineage>
</organism>
<protein>
    <submittedName>
        <fullName evidence="3">Uncharacterized protein</fullName>
    </submittedName>
</protein>
<keyword evidence="4" id="KW-1185">Reference proteome</keyword>
<dbReference type="Proteomes" id="UP000076858">
    <property type="component" value="Unassembled WGS sequence"/>
</dbReference>
<accession>A0A0P6B6V5</accession>
<evidence type="ECO:0000313" key="3">
    <source>
        <dbReference type="EMBL" id="KZS20704.1"/>
    </source>
</evidence>
<keyword evidence="1" id="KW-1133">Transmembrane helix</keyword>
<proteinExistence type="predicted"/>
<reference evidence="3 4" key="2">
    <citation type="submission" date="2016-03" db="EMBL/GenBank/DDBJ databases">
        <title>EvidentialGene: Evidence-directed Construction of Genes on Genomes.</title>
        <authorList>
            <person name="Gilbert D.G."/>
            <person name="Choi J.-H."/>
            <person name="Mockaitis K."/>
            <person name="Colbourne J."/>
            <person name="Pfrender M."/>
        </authorList>
    </citation>
    <scope>NUCLEOTIDE SEQUENCE [LARGE SCALE GENOMIC DNA]</scope>
    <source>
        <strain evidence="3 4">Xinb3</strain>
        <tissue evidence="3">Complete organism</tissue>
    </source>
</reference>